<dbReference type="EMBL" id="CM037019">
    <property type="protein sequence ID" value="KAH7672328.1"/>
    <property type="molecule type" value="Genomic_DNA"/>
</dbReference>
<name>A0ACB7VES4_DIOAL</name>
<evidence type="ECO:0000313" key="2">
    <source>
        <dbReference type="Proteomes" id="UP000827976"/>
    </source>
</evidence>
<reference evidence="2" key="1">
    <citation type="journal article" date="2022" name="Nat. Commun.">
        <title>Chromosome evolution and the genetic basis of agronomically important traits in greater yam.</title>
        <authorList>
            <person name="Bredeson J.V."/>
            <person name="Lyons J.B."/>
            <person name="Oniyinde I.O."/>
            <person name="Okereke N.R."/>
            <person name="Kolade O."/>
            <person name="Nnabue I."/>
            <person name="Nwadili C.O."/>
            <person name="Hribova E."/>
            <person name="Parker M."/>
            <person name="Nwogha J."/>
            <person name="Shu S."/>
            <person name="Carlson J."/>
            <person name="Kariba R."/>
            <person name="Muthemba S."/>
            <person name="Knop K."/>
            <person name="Barton G.J."/>
            <person name="Sherwood A.V."/>
            <person name="Lopez-Montes A."/>
            <person name="Asiedu R."/>
            <person name="Jamnadass R."/>
            <person name="Muchugi A."/>
            <person name="Goodstein D."/>
            <person name="Egesi C.N."/>
            <person name="Featherston J."/>
            <person name="Asfaw A."/>
            <person name="Simpson G.G."/>
            <person name="Dolezel J."/>
            <person name="Hendre P.S."/>
            <person name="Van Deynze A."/>
            <person name="Kumar P.L."/>
            <person name="Obidiegwu J.E."/>
            <person name="Bhattacharjee R."/>
            <person name="Rokhsar D.S."/>
        </authorList>
    </citation>
    <scope>NUCLEOTIDE SEQUENCE [LARGE SCALE GENOMIC DNA]</scope>
    <source>
        <strain evidence="2">cv. TDa95/00328</strain>
    </source>
</reference>
<gene>
    <name evidence="1" type="ORF">IHE45_09G047400</name>
</gene>
<keyword evidence="2" id="KW-1185">Reference proteome</keyword>
<organism evidence="1 2">
    <name type="scientific">Dioscorea alata</name>
    <name type="common">Purple yam</name>
    <dbReference type="NCBI Taxonomy" id="55571"/>
    <lineage>
        <taxon>Eukaryota</taxon>
        <taxon>Viridiplantae</taxon>
        <taxon>Streptophyta</taxon>
        <taxon>Embryophyta</taxon>
        <taxon>Tracheophyta</taxon>
        <taxon>Spermatophyta</taxon>
        <taxon>Magnoliopsida</taxon>
        <taxon>Liliopsida</taxon>
        <taxon>Dioscoreales</taxon>
        <taxon>Dioscoreaceae</taxon>
        <taxon>Dioscorea</taxon>
    </lineage>
</organism>
<evidence type="ECO:0000313" key="1">
    <source>
        <dbReference type="EMBL" id="KAH7672328.1"/>
    </source>
</evidence>
<comment type="caution">
    <text evidence="1">The sequence shown here is derived from an EMBL/GenBank/DDBJ whole genome shotgun (WGS) entry which is preliminary data.</text>
</comment>
<dbReference type="Proteomes" id="UP000827976">
    <property type="component" value="Chromosome 9"/>
</dbReference>
<sequence>MVNDKPEIGSIEEGEGKMESTKGGKKPEPLVLGEEWPKLGDLGQRSGKRETDVAVRVSDLESIGGVSRDRSSSLPCLQVQPQASKDIQRCNGDKIGNHYNGPYPRPAMIGGPQPSNYCHHPSSQFQEVGRHFYQAYPHPNPFPYYQQQFFAPPPYDPYVNYHQTTSYVSNQAHTYHVEQNSRPNPPTLDHRFRSKAFIRQCSPKFYPDSGFINNPYYYGHVPPVPYPAAAPCSPAASVGVWTPPFDVSSTSHYHNSFQGQHKMDKRAPIVHQVEYYFSDENLPSDHHLLSLLDEDGWVSIHCIASFRRLNNLAKNNTRLILDVLRSSNFIEIRGDKIRRRDWSKWIQASRHHTSSSKSHVTIDPSHLNNKESNNIVVSNDSLLEGEQRTPVTAEQSNLNQMDCLPCNNMIDNNDGLNTLTQNLYNIKIMAEVKLSFPFCFLNLNYKHTEYTFLSNHATANGRF</sequence>
<proteinExistence type="predicted"/>
<protein>
    <submittedName>
        <fullName evidence="1">ArsR-like helix-turn-helix domain-containing protein</fullName>
    </submittedName>
</protein>
<accession>A0ACB7VES4</accession>